<reference evidence="2" key="1">
    <citation type="submission" date="2016-10" db="EMBL/GenBank/DDBJ databases">
        <authorList>
            <person name="Varghese N."/>
            <person name="Submissions S."/>
        </authorList>
    </citation>
    <scope>NUCLEOTIDE SEQUENCE [LARGE SCALE GENOMIC DNA]</scope>
    <source>
        <strain evidence="2">DSM 22376</strain>
    </source>
</reference>
<dbReference type="EMBL" id="FNRD01000018">
    <property type="protein sequence ID" value="SEB06157.1"/>
    <property type="molecule type" value="Genomic_DNA"/>
</dbReference>
<dbReference type="STRING" id="150146.SAMN05443667_11846"/>
<accession>A0A1H4G9P0</accession>
<sequence length="54" mass="6386">MKITIIIDKKPDFLQKIADSWPASIDDSDARTDWNWNHKDDLETMTVDMLEHLK</sequence>
<gene>
    <name evidence="1" type="ORF">SAMN05443667_11846</name>
</gene>
<dbReference type="Proteomes" id="UP000198951">
    <property type="component" value="Unassembled WGS sequence"/>
</dbReference>
<keyword evidence="2" id="KW-1185">Reference proteome</keyword>
<evidence type="ECO:0000313" key="2">
    <source>
        <dbReference type="Proteomes" id="UP000198951"/>
    </source>
</evidence>
<dbReference type="Gene3D" id="3.40.50.720">
    <property type="entry name" value="NAD(P)-binding Rossmann-like Domain"/>
    <property type="match status" value="1"/>
</dbReference>
<organism evidence="1 2">
    <name type="scientific">Flavobacterium gillisiae</name>
    <dbReference type="NCBI Taxonomy" id="150146"/>
    <lineage>
        <taxon>Bacteria</taxon>
        <taxon>Pseudomonadati</taxon>
        <taxon>Bacteroidota</taxon>
        <taxon>Flavobacteriia</taxon>
        <taxon>Flavobacteriales</taxon>
        <taxon>Flavobacteriaceae</taxon>
        <taxon>Flavobacterium</taxon>
    </lineage>
</organism>
<name>A0A1H4G9P0_9FLAO</name>
<dbReference type="AlphaFoldDB" id="A0A1H4G9P0"/>
<dbReference type="RefSeq" id="WP_176980660.1">
    <property type="nucleotide sequence ID" value="NZ_FNRD01000018.1"/>
</dbReference>
<proteinExistence type="predicted"/>
<evidence type="ECO:0000313" key="1">
    <source>
        <dbReference type="EMBL" id="SEB06157.1"/>
    </source>
</evidence>
<protein>
    <submittedName>
        <fullName evidence="1">Uncharacterized protein</fullName>
    </submittedName>
</protein>